<dbReference type="Proteomes" id="UP001268542">
    <property type="component" value="Unassembled WGS sequence"/>
</dbReference>
<protein>
    <recommendedName>
        <fullName evidence="3">Glycosyltransferase</fullName>
    </recommendedName>
</protein>
<dbReference type="EMBL" id="JAVYII010000009">
    <property type="protein sequence ID" value="MDT9595062.1"/>
    <property type="molecule type" value="Genomic_DNA"/>
</dbReference>
<dbReference type="SUPFAM" id="SSF53756">
    <property type="entry name" value="UDP-Glycosyltransferase/glycogen phosphorylase"/>
    <property type="match status" value="1"/>
</dbReference>
<dbReference type="Gene3D" id="3.40.50.2000">
    <property type="entry name" value="Glycogen Phosphorylase B"/>
    <property type="match status" value="1"/>
</dbReference>
<reference evidence="1 2" key="1">
    <citation type="submission" date="2023-08" db="EMBL/GenBank/DDBJ databases">
        <title>Nocardioides seae sp. nov., a bacterium isolated from a soil.</title>
        <authorList>
            <person name="Wang X."/>
        </authorList>
    </citation>
    <scope>NUCLEOTIDE SEQUENCE [LARGE SCALE GENOMIC DNA]</scope>
    <source>
        <strain evidence="1 2">YZH12</strain>
    </source>
</reference>
<dbReference type="RefSeq" id="WP_315735444.1">
    <property type="nucleotide sequence ID" value="NZ_JAVYII010000009.1"/>
</dbReference>
<accession>A0ABU3Q200</accession>
<organism evidence="1 2">
    <name type="scientific">Nocardioides imazamoxiresistens</name>
    <dbReference type="NCBI Taxonomy" id="3231893"/>
    <lineage>
        <taxon>Bacteria</taxon>
        <taxon>Bacillati</taxon>
        <taxon>Actinomycetota</taxon>
        <taxon>Actinomycetes</taxon>
        <taxon>Propionibacteriales</taxon>
        <taxon>Nocardioidaceae</taxon>
        <taxon>Nocardioides</taxon>
    </lineage>
</organism>
<keyword evidence="2" id="KW-1185">Reference proteome</keyword>
<proteinExistence type="predicted"/>
<gene>
    <name evidence="1" type="ORF">RDV89_18385</name>
</gene>
<evidence type="ECO:0000313" key="2">
    <source>
        <dbReference type="Proteomes" id="UP001268542"/>
    </source>
</evidence>
<evidence type="ECO:0008006" key="3">
    <source>
        <dbReference type="Google" id="ProtNLM"/>
    </source>
</evidence>
<name>A0ABU3Q200_9ACTN</name>
<sequence length="324" mass="33640">MAELPVTLALGAPEHGVTRYALEVADWVGGLVALDPADLAPRSRVHLHVTDRVLADSPEAAAEVVRALGDRHRLSVTLHDVPQPTDGTAFERRAACYRAAVAAAEGWAVSSQHERAGVERWCDPGTPGTVVPLPVIPFEQVGDPAPGGAPSVGVFGFVYPGKGHAEAVDALAALAAPAALHVLGAAAPGHEADLDALVRDGRARSVPVHVSGRVPEAEVPAALRRVTVPVVGHRNVSASGSLNSWLAAGRRPLVRDGAYAREMAALRPGTLALYTDDELVDALAEALADPASTWLAPGTSVRPGPADVASAYRAWWDGLEERGA</sequence>
<evidence type="ECO:0000313" key="1">
    <source>
        <dbReference type="EMBL" id="MDT9595062.1"/>
    </source>
</evidence>
<comment type="caution">
    <text evidence="1">The sequence shown here is derived from an EMBL/GenBank/DDBJ whole genome shotgun (WGS) entry which is preliminary data.</text>
</comment>